<feature type="region of interest" description="Disordered" evidence="1">
    <location>
        <begin position="1"/>
        <end position="60"/>
    </location>
</feature>
<feature type="compositionally biased region" description="Low complexity" evidence="1">
    <location>
        <begin position="29"/>
        <end position="40"/>
    </location>
</feature>
<reference evidence="2 3" key="1">
    <citation type="submission" date="2017-02" db="EMBL/GenBank/DDBJ databases">
        <title>Chromobacterium haemolyticum H5244.</title>
        <authorList>
            <person name="Gulvik C.A."/>
        </authorList>
    </citation>
    <scope>NUCLEOTIDE SEQUENCE [LARGE SCALE GENOMIC DNA]</scope>
    <source>
        <strain evidence="2 3">H5244</strain>
    </source>
</reference>
<feature type="compositionally biased region" description="Polar residues" evidence="1">
    <location>
        <begin position="1"/>
        <end position="12"/>
    </location>
</feature>
<dbReference type="Pfam" id="PF07759">
    <property type="entry name" value="DUF1615"/>
    <property type="match status" value="1"/>
</dbReference>
<accession>A0A1W0CRB2</accession>
<comment type="caution">
    <text evidence="2">The sequence shown here is derived from an EMBL/GenBank/DDBJ whole genome shotgun (WGS) entry which is preliminary data.</text>
</comment>
<dbReference type="InterPro" id="IPR011673">
    <property type="entry name" value="DUF1615"/>
</dbReference>
<evidence type="ECO:0008006" key="4">
    <source>
        <dbReference type="Google" id="ProtNLM"/>
    </source>
</evidence>
<evidence type="ECO:0000256" key="1">
    <source>
        <dbReference type="SAM" id="MobiDB-lite"/>
    </source>
</evidence>
<dbReference type="Proteomes" id="UP000192721">
    <property type="component" value="Unassembled WGS sequence"/>
</dbReference>
<organism evidence="2 3">
    <name type="scientific">Chromobacterium haemolyticum</name>
    <dbReference type="NCBI Taxonomy" id="394935"/>
    <lineage>
        <taxon>Bacteria</taxon>
        <taxon>Pseudomonadati</taxon>
        <taxon>Pseudomonadota</taxon>
        <taxon>Betaproteobacteria</taxon>
        <taxon>Neisseriales</taxon>
        <taxon>Chromobacteriaceae</taxon>
        <taxon>Chromobacterium</taxon>
    </lineage>
</organism>
<evidence type="ECO:0000313" key="3">
    <source>
        <dbReference type="Proteomes" id="UP000192721"/>
    </source>
</evidence>
<name>A0A1W0CRB2_9NEIS</name>
<evidence type="ECO:0000313" key="2">
    <source>
        <dbReference type="EMBL" id="OQS37228.1"/>
    </source>
</evidence>
<dbReference type="AlphaFoldDB" id="A0A1W0CRB2"/>
<protein>
    <recommendedName>
        <fullName evidence="4">DUF1615 domain-containing protein</fullName>
    </recommendedName>
</protein>
<proteinExistence type="predicted"/>
<sequence length="396" mass="43547">MLTGCAATTPTPVSAPVSELPAPVPAMTPEASAPLATPAPLVTPPPSAGKPASRPAVTDARGGELLNRLLPAGIPDRKGWNADIIGAFSHLKIPYTPQYFCAVLAVAEQESGFSPDPVVPNLSKIVWGEIEQRRQKYLIPAFVVDAAMQKKSPDGRSYKQRVDALRTKREMNALFEDMVRELPFGQTIFEHKNPIRDGGPMQVSVAFAETHVRAWPYPYHYAGSLRDEVFTRRGSVYFGSAILLQYPAPYSQMVYRFADYNAGRYASRNAAFQQAVARLSGRKLALDGDIMLYSDKMNRALSGETSETQKALLAMSGRLGMSADEMLRDLRQEKLSGFAQTALYQKVFALAGARAPSEIMPQIVLVSPKFTRRLTTEWFARRVDGRYQNCLARAGA</sequence>
<dbReference type="EMBL" id="MUKV01000020">
    <property type="protein sequence ID" value="OQS37228.1"/>
    <property type="molecule type" value="Genomic_DNA"/>
</dbReference>
<gene>
    <name evidence="2" type="ORF">B0T45_15145</name>
</gene>